<keyword evidence="2" id="KW-1185">Reference proteome</keyword>
<accession>A0ABQ6FHR9</accession>
<proteinExistence type="predicted"/>
<sequence>MRVPGMNDKEEKNIYDWLVTQSFPDGILRVRLDNEDLILDHI</sequence>
<name>A0ABQ6FHR9_9RHOO</name>
<gene>
    <name evidence="1" type="ORF">GCM10007933_42870</name>
</gene>
<evidence type="ECO:0000313" key="1">
    <source>
        <dbReference type="EMBL" id="GLT24786.1"/>
    </source>
</evidence>
<dbReference type="Proteomes" id="UP001157167">
    <property type="component" value="Unassembled WGS sequence"/>
</dbReference>
<dbReference type="EMBL" id="BSPX01000166">
    <property type="protein sequence ID" value="GLT24786.1"/>
    <property type="molecule type" value="Genomic_DNA"/>
</dbReference>
<evidence type="ECO:0000313" key="2">
    <source>
        <dbReference type="Proteomes" id="UP001157167"/>
    </source>
</evidence>
<comment type="caution">
    <text evidence="1">The sequence shown here is derived from an EMBL/GenBank/DDBJ whole genome shotgun (WGS) entry which is preliminary data.</text>
</comment>
<organism evidence="1 2">
    <name type="scientific">Zoogloea oryzae</name>
    <dbReference type="NCBI Taxonomy" id="310767"/>
    <lineage>
        <taxon>Bacteria</taxon>
        <taxon>Pseudomonadati</taxon>
        <taxon>Pseudomonadota</taxon>
        <taxon>Betaproteobacteria</taxon>
        <taxon>Rhodocyclales</taxon>
        <taxon>Zoogloeaceae</taxon>
        <taxon>Zoogloea</taxon>
    </lineage>
</organism>
<protein>
    <submittedName>
        <fullName evidence="1">Uncharacterized protein</fullName>
    </submittedName>
</protein>
<reference evidence="2" key="1">
    <citation type="journal article" date="2019" name="Int. J. Syst. Evol. Microbiol.">
        <title>The Global Catalogue of Microorganisms (GCM) 10K type strain sequencing project: providing services to taxonomists for standard genome sequencing and annotation.</title>
        <authorList>
            <consortium name="The Broad Institute Genomics Platform"/>
            <consortium name="The Broad Institute Genome Sequencing Center for Infectious Disease"/>
            <person name="Wu L."/>
            <person name="Ma J."/>
        </authorList>
    </citation>
    <scope>NUCLEOTIDE SEQUENCE [LARGE SCALE GENOMIC DNA]</scope>
    <source>
        <strain evidence="2">NBRC 102407</strain>
    </source>
</reference>